<dbReference type="Gene3D" id="4.10.60.10">
    <property type="entry name" value="Zinc finger, CCHC-type"/>
    <property type="match status" value="1"/>
</dbReference>
<evidence type="ECO:0000313" key="2">
    <source>
        <dbReference type="EMBL" id="KAK0603002.1"/>
    </source>
</evidence>
<reference evidence="2" key="1">
    <citation type="journal article" date="2022" name="Plant J.">
        <title>Strategies of tolerance reflected in two North American maple genomes.</title>
        <authorList>
            <person name="McEvoy S.L."/>
            <person name="Sezen U.U."/>
            <person name="Trouern-Trend A."/>
            <person name="McMahon S.M."/>
            <person name="Schaberg P.G."/>
            <person name="Yang J."/>
            <person name="Wegrzyn J.L."/>
            <person name="Swenson N.G."/>
        </authorList>
    </citation>
    <scope>NUCLEOTIDE SEQUENCE</scope>
    <source>
        <strain evidence="2">NS2018</strain>
    </source>
</reference>
<name>A0AA39T8P5_ACESA</name>
<feature type="compositionally biased region" description="Acidic residues" evidence="1">
    <location>
        <begin position="142"/>
        <end position="153"/>
    </location>
</feature>
<dbReference type="SUPFAM" id="SSF57756">
    <property type="entry name" value="Retrovirus zinc finger-like domains"/>
    <property type="match status" value="1"/>
</dbReference>
<dbReference type="EMBL" id="JAUESC010000002">
    <property type="protein sequence ID" value="KAK0603002.1"/>
    <property type="molecule type" value="Genomic_DNA"/>
</dbReference>
<feature type="region of interest" description="Disordered" evidence="1">
    <location>
        <begin position="58"/>
        <end position="153"/>
    </location>
</feature>
<organism evidence="2 3">
    <name type="scientific">Acer saccharum</name>
    <name type="common">Sugar maple</name>
    <dbReference type="NCBI Taxonomy" id="4024"/>
    <lineage>
        <taxon>Eukaryota</taxon>
        <taxon>Viridiplantae</taxon>
        <taxon>Streptophyta</taxon>
        <taxon>Embryophyta</taxon>
        <taxon>Tracheophyta</taxon>
        <taxon>Spermatophyta</taxon>
        <taxon>Magnoliopsida</taxon>
        <taxon>eudicotyledons</taxon>
        <taxon>Gunneridae</taxon>
        <taxon>Pentapetalae</taxon>
        <taxon>rosids</taxon>
        <taxon>malvids</taxon>
        <taxon>Sapindales</taxon>
        <taxon>Sapindaceae</taxon>
        <taxon>Hippocastanoideae</taxon>
        <taxon>Acereae</taxon>
        <taxon>Acer</taxon>
    </lineage>
</organism>
<protein>
    <recommendedName>
        <fullName evidence="4">CCHC-type domain-containing protein</fullName>
    </recommendedName>
</protein>
<dbReference type="GO" id="GO:0008270">
    <property type="term" value="F:zinc ion binding"/>
    <property type="evidence" value="ECO:0007669"/>
    <property type="project" value="InterPro"/>
</dbReference>
<evidence type="ECO:0000313" key="3">
    <source>
        <dbReference type="Proteomes" id="UP001168877"/>
    </source>
</evidence>
<proteinExistence type="predicted"/>
<gene>
    <name evidence="2" type="ORF">LWI29_000391</name>
</gene>
<feature type="compositionally biased region" description="Basic and acidic residues" evidence="1">
    <location>
        <begin position="114"/>
        <end position="131"/>
    </location>
</feature>
<accession>A0AA39T8P5</accession>
<evidence type="ECO:0008006" key="4">
    <source>
        <dbReference type="Google" id="ProtNLM"/>
    </source>
</evidence>
<dbReference type="AlphaFoldDB" id="A0AA39T8P5"/>
<reference evidence="2" key="2">
    <citation type="submission" date="2023-06" db="EMBL/GenBank/DDBJ databases">
        <authorList>
            <person name="Swenson N.G."/>
            <person name="Wegrzyn J.L."/>
            <person name="Mcevoy S.L."/>
        </authorList>
    </citation>
    <scope>NUCLEOTIDE SEQUENCE</scope>
    <source>
        <strain evidence="2">NS2018</strain>
        <tissue evidence="2">Leaf</tissue>
    </source>
</reference>
<sequence>MAVATLKGKPINSLCSDFFTTGWLRQAYAMVVNPVPNPEEWDIADDVRNRVVLPWKKKRLTGRPKKNRMPSVWEKRKQQSYGNCGQKGHNQKSCTNPSCSTGKPAKKARGCSVCKKEGHNKLTCPDRDKAPDPSLAPHLSSDDTDTDDEEVDS</sequence>
<dbReference type="Proteomes" id="UP001168877">
    <property type="component" value="Unassembled WGS sequence"/>
</dbReference>
<comment type="caution">
    <text evidence="2">The sequence shown here is derived from an EMBL/GenBank/DDBJ whole genome shotgun (WGS) entry which is preliminary data.</text>
</comment>
<evidence type="ECO:0000256" key="1">
    <source>
        <dbReference type="SAM" id="MobiDB-lite"/>
    </source>
</evidence>
<feature type="compositionally biased region" description="Basic residues" evidence="1">
    <location>
        <begin position="58"/>
        <end position="68"/>
    </location>
</feature>
<dbReference type="InterPro" id="IPR036875">
    <property type="entry name" value="Znf_CCHC_sf"/>
</dbReference>
<feature type="compositionally biased region" description="Polar residues" evidence="1">
    <location>
        <begin position="91"/>
        <end position="101"/>
    </location>
</feature>
<dbReference type="GO" id="GO:0003676">
    <property type="term" value="F:nucleic acid binding"/>
    <property type="evidence" value="ECO:0007669"/>
    <property type="project" value="InterPro"/>
</dbReference>
<keyword evidence="3" id="KW-1185">Reference proteome</keyword>